<keyword evidence="1" id="KW-0732">Signal</keyword>
<sequence>MRNTPLITVATLAAALLLAVALNPSPERHRERIKEAVGERSPVARVFGVGALKAFASNYHSLGVASYTQAGDKTLSVGAFGMVFVMQ</sequence>
<reference evidence="2" key="1">
    <citation type="submission" date="2020-08" db="EMBL/GenBank/DDBJ databases">
        <title>Ramlibacter sp. USB13 16S ribosomal RNA gene genome sequencing and assembly.</title>
        <authorList>
            <person name="Kang M."/>
        </authorList>
    </citation>
    <scope>NUCLEOTIDE SEQUENCE</scope>
    <source>
        <strain evidence="2">USB13</strain>
    </source>
</reference>
<accession>A0A923SHA3</accession>
<keyword evidence="3" id="KW-1185">Reference proteome</keyword>
<dbReference type="EMBL" id="JACORT010000012">
    <property type="protein sequence ID" value="MBC5785712.1"/>
    <property type="molecule type" value="Genomic_DNA"/>
</dbReference>
<dbReference type="Proteomes" id="UP000608513">
    <property type="component" value="Unassembled WGS sequence"/>
</dbReference>
<evidence type="ECO:0000313" key="3">
    <source>
        <dbReference type="Proteomes" id="UP000608513"/>
    </source>
</evidence>
<proteinExistence type="predicted"/>
<organism evidence="2 3">
    <name type="scientific">Ramlibacter cellulosilyticus</name>
    <dbReference type="NCBI Taxonomy" id="2764187"/>
    <lineage>
        <taxon>Bacteria</taxon>
        <taxon>Pseudomonadati</taxon>
        <taxon>Pseudomonadota</taxon>
        <taxon>Betaproteobacteria</taxon>
        <taxon>Burkholderiales</taxon>
        <taxon>Comamonadaceae</taxon>
        <taxon>Ramlibacter</taxon>
    </lineage>
</organism>
<comment type="caution">
    <text evidence="2">The sequence shown here is derived from an EMBL/GenBank/DDBJ whole genome shotgun (WGS) entry which is preliminary data.</text>
</comment>
<evidence type="ECO:0000256" key="1">
    <source>
        <dbReference type="SAM" id="SignalP"/>
    </source>
</evidence>
<evidence type="ECO:0000313" key="2">
    <source>
        <dbReference type="EMBL" id="MBC5785712.1"/>
    </source>
</evidence>
<feature type="chain" id="PRO_5037502645" evidence="1">
    <location>
        <begin position="22"/>
        <end position="87"/>
    </location>
</feature>
<gene>
    <name evidence="2" type="ORF">H8N03_22415</name>
</gene>
<name>A0A923SHA3_9BURK</name>
<dbReference type="RefSeq" id="WP_187078461.1">
    <property type="nucleotide sequence ID" value="NZ_JACORT010000012.1"/>
</dbReference>
<protein>
    <submittedName>
        <fullName evidence="2">Uncharacterized protein</fullName>
    </submittedName>
</protein>
<feature type="signal peptide" evidence="1">
    <location>
        <begin position="1"/>
        <end position="21"/>
    </location>
</feature>
<dbReference type="AlphaFoldDB" id="A0A923SHA3"/>